<reference evidence="5" key="1">
    <citation type="submission" date="2019-12" db="EMBL/GenBank/DDBJ databases">
        <title>Complete genome of Terracaulis silvestris 0127_4.</title>
        <authorList>
            <person name="Vieira S."/>
            <person name="Riedel T."/>
            <person name="Sproer C."/>
            <person name="Pascual J."/>
            <person name="Boedeker C."/>
            <person name="Overmann J."/>
        </authorList>
    </citation>
    <scope>NUCLEOTIDE SEQUENCE [LARGE SCALE GENOMIC DNA]</scope>
    <source>
        <strain evidence="5">0127_4</strain>
    </source>
</reference>
<dbReference type="EMBL" id="CP047045">
    <property type="protein sequence ID" value="QGZ96729.1"/>
    <property type="molecule type" value="Genomic_DNA"/>
</dbReference>
<dbReference type="InterPro" id="IPR012480">
    <property type="entry name" value="Hepar_II_III_C"/>
</dbReference>
<dbReference type="Proteomes" id="UP000431269">
    <property type="component" value="Chromosome"/>
</dbReference>
<sequence>MSAPASPTRRPQRPPPVHEHWRSNPFHRMRLGDETPDRVESWGADPRVGDAERGREIGKGIWRIAAERLNGEHAMPWLPKHPSRHFTARLHSFSWLIDLAAVGPSANRRIAELIDAWVREHGEWDDIAWDPELTAERLYAWLCWGRPAFEHGDPEQRAALLRSAARQVRLLLVAQEELRERHLGSIKAGAALILAGAAGFPEAERLAQEGEELLIEACAKQFFPDGGHLSRAPEATVEALYDLVAACSALADPAPIIKETLPKIANMVRMLRLGDGGLGCFQGGSEGSAAAIDSVLARVVGDVRAFQFAQHTGYHRIEAGTTRVLLDVAGAPPLAYSERGHAGALSFELSSESERLTVNIGAARELEPTGRFAARTTNGHSTLTLGDALSATFDSPRRGNGPPRLVGPTLDDVRRSSDESGVTLQGRHDGYREKFGLLHRRYVFVDTEGKNLRGIDELIRPTRHKGPTPKNPVPYAARFHLHPDVRARWIEHQVALLETPGGQKWRLRTDAPDIAIEPSIYWGGKTVPRDALQIVLSGEADPMGHGLAPPNRLRWALTRHA</sequence>
<dbReference type="Gene3D" id="2.70.98.70">
    <property type="match status" value="1"/>
</dbReference>
<keyword evidence="5" id="KW-1185">Reference proteome</keyword>
<name>A0A6I6MPT6_9CAUL</name>
<evidence type="ECO:0000313" key="4">
    <source>
        <dbReference type="EMBL" id="QGZ96729.1"/>
    </source>
</evidence>
<protein>
    <submittedName>
        <fullName evidence="4">Heparinase II/III-like protein</fullName>
    </submittedName>
</protein>
<accession>A0A6I6MPT6</accession>
<dbReference type="GO" id="GO:0030313">
    <property type="term" value="C:cell envelope"/>
    <property type="evidence" value="ECO:0007669"/>
    <property type="project" value="UniProtKB-SubCell"/>
</dbReference>
<evidence type="ECO:0000313" key="5">
    <source>
        <dbReference type="Proteomes" id="UP000431269"/>
    </source>
</evidence>
<dbReference type="GO" id="GO:0016829">
    <property type="term" value="F:lyase activity"/>
    <property type="evidence" value="ECO:0007669"/>
    <property type="project" value="InterPro"/>
</dbReference>
<feature type="compositionally biased region" description="Basic and acidic residues" evidence="2">
    <location>
        <begin position="30"/>
        <end position="40"/>
    </location>
</feature>
<evidence type="ECO:0000256" key="1">
    <source>
        <dbReference type="ARBA" id="ARBA00004196"/>
    </source>
</evidence>
<evidence type="ECO:0000256" key="2">
    <source>
        <dbReference type="SAM" id="MobiDB-lite"/>
    </source>
</evidence>
<dbReference type="InterPro" id="IPR008929">
    <property type="entry name" value="Chondroitin_lyas"/>
</dbReference>
<dbReference type="AlphaFoldDB" id="A0A6I6MPT6"/>
<dbReference type="Pfam" id="PF07940">
    <property type="entry name" value="Hepar_II_III_C"/>
    <property type="match status" value="1"/>
</dbReference>
<feature type="region of interest" description="Disordered" evidence="2">
    <location>
        <begin position="1"/>
        <end position="47"/>
    </location>
</feature>
<feature type="domain" description="Heparinase II/III-like C-terminal" evidence="3">
    <location>
        <begin position="304"/>
        <end position="554"/>
    </location>
</feature>
<comment type="subcellular location">
    <subcellularLocation>
        <location evidence="1">Cell envelope</location>
    </subcellularLocation>
</comment>
<dbReference type="KEGG" id="tsv:DSM104635_03590"/>
<feature type="region of interest" description="Disordered" evidence="2">
    <location>
        <begin position="392"/>
        <end position="423"/>
    </location>
</feature>
<dbReference type="Gene3D" id="1.50.10.100">
    <property type="entry name" value="Chondroitin AC/alginate lyase"/>
    <property type="match status" value="1"/>
</dbReference>
<evidence type="ECO:0000259" key="3">
    <source>
        <dbReference type="Pfam" id="PF07940"/>
    </source>
</evidence>
<proteinExistence type="predicted"/>
<gene>
    <name evidence="4" type="ORF">DSM104635_03590</name>
</gene>
<organism evidence="4 5">
    <name type="scientific">Terricaulis silvestris</name>
    <dbReference type="NCBI Taxonomy" id="2686094"/>
    <lineage>
        <taxon>Bacteria</taxon>
        <taxon>Pseudomonadati</taxon>
        <taxon>Pseudomonadota</taxon>
        <taxon>Alphaproteobacteria</taxon>
        <taxon>Caulobacterales</taxon>
        <taxon>Caulobacteraceae</taxon>
        <taxon>Terricaulis</taxon>
    </lineage>
</organism>